<dbReference type="AlphaFoldDB" id="A0A0D7A303"/>
<evidence type="ECO:0000259" key="1">
    <source>
        <dbReference type="Pfam" id="PF12937"/>
    </source>
</evidence>
<evidence type="ECO:0000313" key="2">
    <source>
        <dbReference type="EMBL" id="KIY45198.1"/>
    </source>
</evidence>
<feature type="domain" description="F-box" evidence="1">
    <location>
        <begin position="13"/>
        <end position="84"/>
    </location>
</feature>
<keyword evidence="3" id="KW-1185">Reference proteome</keyword>
<sequence>MTVAFAGPGPVGIAHLPVEILSRIFLLGAFYDYPYSDSPFLLKPDTDYYQTPSSQFQCAVSRVCARWREIAVATPSLWTFIFLRMPCHIDRAKIFMKRALRVTTTTIDILIDAVDQRQHVQGLTIGPPEIEIVLSTVCKHAARWRSFHLKVRDRHCKLAARKFLSTCGPAPFLETLQLYHFEDYTSPSQLHEATYKPPVTVFDNSIPNLRNVGLIGVNLPWENAPYLRSGRLTNLELALHPNNIRPTHDFWNGILRASSRSLVRLSLRYSGPKVDGAWSDAQHPIVLDALRELCLSDLEPEYSCMIMERLQCPHLMSLRLNLPEQDFAPLLALL</sequence>
<evidence type="ECO:0000313" key="3">
    <source>
        <dbReference type="Proteomes" id="UP000054144"/>
    </source>
</evidence>
<dbReference type="Proteomes" id="UP000054144">
    <property type="component" value="Unassembled WGS sequence"/>
</dbReference>
<dbReference type="OrthoDB" id="3352270at2759"/>
<protein>
    <recommendedName>
        <fullName evidence="1">F-box domain-containing protein</fullName>
    </recommendedName>
</protein>
<gene>
    <name evidence="2" type="ORF">FISHEDRAFT_49882</name>
</gene>
<accession>A0A0D7A303</accession>
<dbReference type="Gene3D" id="1.20.1280.50">
    <property type="match status" value="1"/>
</dbReference>
<organism evidence="2 3">
    <name type="scientific">Fistulina hepatica ATCC 64428</name>
    <dbReference type="NCBI Taxonomy" id="1128425"/>
    <lineage>
        <taxon>Eukaryota</taxon>
        <taxon>Fungi</taxon>
        <taxon>Dikarya</taxon>
        <taxon>Basidiomycota</taxon>
        <taxon>Agaricomycotina</taxon>
        <taxon>Agaricomycetes</taxon>
        <taxon>Agaricomycetidae</taxon>
        <taxon>Agaricales</taxon>
        <taxon>Fistulinaceae</taxon>
        <taxon>Fistulina</taxon>
    </lineage>
</organism>
<name>A0A0D7A303_9AGAR</name>
<dbReference type="InterPro" id="IPR001810">
    <property type="entry name" value="F-box_dom"/>
</dbReference>
<dbReference type="Pfam" id="PF12937">
    <property type="entry name" value="F-box-like"/>
    <property type="match status" value="1"/>
</dbReference>
<feature type="non-terminal residue" evidence="2">
    <location>
        <position position="334"/>
    </location>
</feature>
<proteinExistence type="predicted"/>
<reference evidence="2 3" key="1">
    <citation type="journal article" date="2015" name="Fungal Genet. Biol.">
        <title>Evolution of novel wood decay mechanisms in Agaricales revealed by the genome sequences of Fistulina hepatica and Cylindrobasidium torrendii.</title>
        <authorList>
            <person name="Floudas D."/>
            <person name="Held B.W."/>
            <person name="Riley R."/>
            <person name="Nagy L.G."/>
            <person name="Koehler G."/>
            <person name="Ransdell A.S."/>
            <person name="Younus H."/>
            <person name="Chow J."/>
            <person name="Chiniquy J."/>
            <person name="Lipzen A."/>
            <person name="Tritt A."/>
            <person name="Sun H."/>
            <person name="Haridas S."/>
            <person name="LaButti K."/>
            <person name="Ohm R.A."/>
            <person name="Kues U."/>
            <person name="Blanchette R.A."/>
            <person name="Grigoriev I.V."/>
            <person name="Minto R.E."/>
            <person name="Hibbett D.S."/>
        </authorList>
    </citation>
    <scope>NUCLEOTIDE SEQUENCE [LARGE SCALE GENOMIC DNA]</scope>
    <source>
        <strain evidence="2 3">ATCC 64428</strain>
    </source>
</reference>
<dbReference type="EMBL" id="KN882061">
    <property type="protein sequence ID" value="KIY45198.1"/>
    <property type="molecule type" value="Genomic_DNA"/>
</dbReference>